<feature type="domain" description="DUF7622" evidence="1">
    <location>
        <begin position="180"/>
        <end position="243"/>
    </location>
</feature>
<dbReference type="Proteomes" id="UP000887575">
    <property type="component" value="Unassembled WGS sequence"/>
</dbReference>
<proteinExistence type="predicted"/>
<evidence type="ECO:0000313" key="3">
    <source>
        <dbReference type="WBParaSite" id="MBELARI_LOCUS14134"/>
    </source>
</evidence>
<evidence type="ECO:0000259" key="1">
    <source>
        <dbReference type="Pfam" id="PF24602"/>
    </source>
</evidence>
<evidence type="ECO:0000313" key="2">
    <source>
        <dbReference type="Proteomes" id="UP000887575"/>
    </source>
</evidence>
<dbReference type="AlphaFoldDB" id="A0AAF3EJG7"/>
<name>A0AAF3EJG7_9BILA</name>
<organism evidence="2 3">
    <name type="scientific">Mesorhabditis belari</name>
    <dbReference type="NCBI Taxonomy" id="2138241"/>
    <lineage>
        <taxon>Eukaryota</taxon>
        <taxon>Metazoa</taxon>
        <taxon>Ecdysozoa</taxon>
        <taxon>Nematoda</taxon>
        <taxon>Chromadorea</taxon>
        <taxon>Rhabditida</taxon>
        <taxon>Rhabditina</taxon>
        <taxon>Rhabditomorpha</taxon>
        <taxon>Rhabditoidea</taxon>
        <taxon>Rhabditidae</taxon>
        <taxon>Mesorhabditinae</taxon>
        <taxon>Mesorhabditis</taxon>
    </lineage>
</organism>
<keyword evidence="2" id="KW-1185">Reference proteome</keyword>
<sequence>MLCLEQAESRNFCSTDNCNDEVPTFGYEPQLTLSWGTRNVPIINRTPIRCWNSSVNLNWDKNPGETPKFPAIGVTFEDEMCVIDTDGQVLLTETVGANLSEWLMFDGYRDASRRAPTEGILSIGDLDWISRLPGYNGGVYGYQSTIYSFIVRMSCDWTLCNVADLKEMPQSTVKCHGFEGSFCSGHLCVYVQDRLKLTKDDSLTSQGCLWQNDARASGRLEVGEYPFDYLYVMCAEEFCNKDLATARKSYKKFKPKLPEFVPYPLAVQSYQAAYAVITTTTTTTTTTAVTMTTSTVSKVTVNLQSNQTGTPIVETTTKSSSQFKIKSFLQYLFILLSISINC</sequence>
<dbReference type="WBParaSite" id="MBELARI_LOCUS14134">
    <property type="protein sequence ID" value="MBELARI_LOCUS14134"/>
    <property type="gene ID" value="MBELARI_LOCUS14134"/>
</dbReference>
<accession>A0AAF3EJG7</accession>
<reference evidence="3" key="1">
    <citation type="submission" date="2024-02" db="UniProtKB">
        <authorList>
            <consortium name="WormBaseParasite"/>
        </authorList>
    </citation>
    <scope>IDENTIFICATION</scope>
</reference>
<dbReference type="InterPro" id="IPR056039">
    <property type="entry name" value="DUF7622"/>
</dbReference>
<dbReference type="Pfam" id="PF24602">
    <property type="entry name" value="DUF7622"/>
    <property type="match status" value="1"/>
</dbReference>
<protein>
    <recommendedName>
        <fullName evidence="1">DUF7622 domain-containing protein</fullName>
    </recommendedName>
</protein>